<name>A0A1V9YXN0_9STRA</name>
<organism evidence="3 4">
    <name type="scientific">Thraustotheca clavata</name>
    <dbReference type="NCBI Taxonomy" id="74557"/>
    <lineage>
        <taxon>Eukaryota</taxon>
        <taxon>Sar</taxon>
        <taxon>Stramenopiles</taxon>
        <taxon>Oomycota</taxon>
        <taxon>Saprolegniomycetes</taxon>
        <taxon>Saprolegniales</taxon>
        <taxon>Achlyaceae</taxon>
        <taxon>Thraustotheca</taxon>
    </lineage>
</organism>
<keyword evidence="1" id="KW-0472">Membrane</keyword>
<feature type="transmembrane region" description="Helical" evidence="1">
    <location>
        <begin position="44"/>
        <end position="65"/>
    </location>
</feature>
<accession>A0A1V9YXN0</accession>
<dbReference type="Pfam" id="PF13796">
    <property type="entry name" value="Sensor"/>
    <property type="match status" value="1"/>
</dbReference>
<dbReference type="OrthoDB" id="75289at2759"/>
<evidence type="ECO:0000256" key="1">
    <source>
        <dbReference type="SAM" id="Phobius"/>
    </source>
</evidence>
<feature type="transmembrane region" description="Helical" evidence="1">
    <location>
        <begin position="218"/>
        <end position="238"/>
    </location>
</feature>
<feature type="transmembrane region" description="Helical" evidence="1">
    <location>
        <begin position="160"/>
        <end position="183"/>
    </location>
</feature>
<feature type="domain" description="Putative sensor" evidence="2">
    <location>
        <begin position="51"/>
        <end position="249"/>
    </location>
</feature>
<evidence type="ECO:0000313" key="4">
    <source>
        <dbReference type="Proteomes" id="UP000243217"/>
    </source>
</evidence>
<keyword evidence="4" id="KW-1185">Reference proteome</keyword>
<keyword evidence="1" id="KW-0812">Transmembrane</keyword>
<evidence type="ECO:0000313" key="3">
    <source>
        <dbReference type="EMBL" id="OQR90417.1"/>
    </source>
</evidence>
<comment type="caution">
    <text evidence="3">The sequence shown here is derived from an EMBL/GenBank/DDBJ whole genome shotgun (WGS) entry which is preliminary data.</text>
</comment>
<feature type="transmembrane region" description="Helical" evidence="1">
    <location>
        <begin position="135"/>
        <end position="153"/>
    </location>
</feature>
<dbReference type="AlphaFoldDB" id="A0A1V9YXN0"/>
<proteinExistence type="predicted"/>
<protein>
    <recommendedName>
        <fullName evidence="2">Putative sensor domain-containing protein</fullName>
    </recommendedName>
</protein>
<sequence>MYYEATPLMVPTVSMVQEEVKNEESSFTDQVFGLLASPFQLSTILLVVFYVLNIAFAIIAAATLIAGTAIGVGLLPLCCLGVLVLQGLLYVMQSLAKFDISLYNCIAPRGDRILDTFHMPRQGAFHFSGYRLSPAVVELFSQESFLAIFYFILVKLPMSVISSVSSLALLTFCGFCFAFPFQYDFYVAHKDLLSLEFKHGRFQIHEYNHDFPLRLDDWPQVVLFGVLVLYLTCVWMHVCAQGLRATTKAFMCESFTASGMVYSNNSNGLGAPSAPTLYGAAPAPSSLQHNSSYYQKI</sequence>
<gene>
    <name evidence="3" type="ORF">THRCLA_09353</name>
</gene>
<evidence type="ECO:0000259" key="2">
    <source>
        <dbReference type="Pfam" id="PF13796"/>
    </source>
</evidence>
<feature type="transmembrane region" description="Helical" evidence="1">
    <location>
        <begin position="72"/>
        <end position="92"/>
    </location>
</feature>
<dbReference type="InterPro" id="IPR025828">
    <property type="entry name" value="Put_sensor_dom"/>
</dbReference>
<reference evidence="3 4" key="1">
    <citation type="journal article" date="2014" name="Genome Biol. Evol.">
        <title>The secreted proteins of Achlya hypogyna and Thraustotheca clavata identify the ancestral oomycete secretome and reveal gene acquisitions by horizontal gene transfer.</title>
        <authorList>
            <person name="Misner I."/>
            <person name="Blouin N."/>
            <person name="Leonard G."/>
            <person name="Richards T.A."/>
            <person name="Lane C.E."/>
        </authorList>
    </citation>
    <scope>NUCLEOTIDE SEQUENCE [LARGE SCALE GENOMIC DNA]</scope>
    <source>
        <strain evidence="3 4">ATCC 34112</strain>
    </source>
</reference>
<dbReference type="EMBL" id="JNBS01002545">
    <property type="protein sequence ID" value="OQR90417.1"/>
    <property type="molecule type" value="Genomic_DNA"/>
</dbReference>
<keyword evidence="1" id="KW-1133">Transmembrane helix</keyword>
<dbReference type="Proteomes" id="UP000243217">
    <property type="component" value="Unassembled WGS sequence"/>
</dbReference>